<feature type="region of interest" description="Disordered" evidence="1">
    <location>
        <begin position="149"/>
        <end position="190"/>
    </location>
</feature>
<proteinExistence type="predicted"/>
<comment type="caution">
    <text evidence="2">The sequence shown here is derived from an EMBL/GenBank/DDBJ whole genome shotgun (WGS) entry which is preliminary data.</text>
</comment>
<dbReference type="Proteomes" id="UP001283341">
    <property type="component" value="Unassembled WGS sequence"/>
</dbReference>
<evidence type="ECO:0000313" key="3">
    <source>
        <dbReference type="Proteomes" id="UP001283341"/>
    </source>
</evidence>
<sequence>MQLNAHLQGPQWSRQQSTTRTTKKMVRLYLTISALTLAHTAAALLDGHIDVNVVANVLAQATTTNEGLLACATADAILNSCYSAGSLEPTLPTATIANCLCCYQDVELDVVYLACASYVYYTEPTAVDAFSTASSLYEICDAAGTCRAPGGAAQPTPPPAPPPPPPPEDPTTTIPPVVETPPAPPPDTTPGLVSVPPVCNSLVDFYNGCSSAIPGFSTAPVGELASCFCYDGSGSYNTDIQDLADGCAPWAKTADPSDYTLIEVLQTFCDVYGAAAAEPTPTTTSKLTLTNGGGGTTRTTADSGSGGGGNAAPFGSFAFGNGGTGGGGSSPTPTPTSSDSSPSAVVTITKTAASGSDGNLGAGAPRGVIVWLGNAFVVALGYFMI</sequence>
<gene>
    <name evidence="2" type="ORF">B0H66DRAFT_538706</name>
</gene>
<name>A0AAE0HT51_9PEZI</name>
<dbReference type="AlphaFoldDB" id="A0AAE0HT51"/>
<dbReference type="EMBL" id="JAUEDM010000009">
    <property type="protein sequence ID" value="KAK3312418.1"/>
    <property type="molecule type" value="Genomic_DNA"/>
</dbReference>
<feature type="compositionally biased region" description="Low complexity" evidence="1">
    <location>
        <begin position="280"/>
        <end position="290"/>
    </location>
</feature>
<reference evidence="2" key="2">
    <citation type="submission" date="2023-06" db="EMBL/GenBank/DDBJ databases">
        <authorList>
            <consortium name="Lawrence Berkeley National Laboratory"/>
            <person name="Haridas S."/>
            <person name="Hensen N."/>
            <person name="Bonometti L."/>
            <person name="Westerberg I."/>
            <person name="Brannstrom I.O."/>
            <person name="Guillou S."/>
            <person name="Cros-Aarteil S."/>
            <person name="Calhoun S."/>
            <person name="Kuo A."/>
            <person name="Mondo S."/>
            <person name="Pangilinan J."/>
            <person name="Riley R."/>
            <person name="Labutti K."/>
            <person name="Andreopoulos B."/>
            <person name="Lipzen A."/>
            <person name="Chen C."/>
            <person name="Yanf M."/>
            <person name="Daum C."/>
            <person name="Ng V."/>
            <person name="Clum A."/>
            <person name="Steindorff A."/>
            <person name="Ohm R."/>
            <person name="Martin F."/>
            <person name="Silar P."/>
            <person name="Natvig D."/>
            <person name="Lalanne C."/>
            <person name="Gautier V."/>
            <person name="Ament-Velasquez S.L."/>
            <person name="Kruys A."/>
            <person name="Hutchinson M.I."/>
            <person name="Powell A.J."/>
            <person name="Barry K."/>
            <person name="Miller A.N."/>
            <person name="Grigoriev I.V."/>
            <person name="Debuchy R."/>
            <person name="Gladieux P."/>
            <person name="Thoren M.H."/>
            <person name="Johannesson H."/>
        </authorList>
    </citation>
    <scope>NUCLEOTIDE SEQUENCE</scope>
    <source>
        <strain evidence="2">CBS 118394</strain>
    </source>
</reference>
<protein>
    <submittedName>
        <fullName evidence="2">Uncharacterized protein</fullName>
    </submittedName>
</protein>
<accession>A0AAE0HT51</accession>
<organism evidence="2 3">
    <name type="scientific">Apodospora peruviana</name>
    <dbReference type="NCBI Taxonomy" id="516989"/>
    <lineage>
        <taxon>Eukaryota</taxon>
        <taxon>Fungi</taxon>
        <taxon>Dikarya</taxon>
        <taxon>Ascomycota</taxon>
        <taxon>Pezizomycotina</taxon>
        <taxon>Sordariomycetes</taxon>
        <taxon>Sordariomycetidae</taxon>
        <taxon>Sordariales</taxon>
        <taxon>Lasiosphaeriaceae</taxon>
        <taxon>Apodospora</taxon>
    </lineage>
</organism>
<reference evidence="2" key="1">
    <citation type="journal article" date="2023" name="Mol. Phylogenet. Evol.">
        <title>Genome-scale phylogeny and comparative genomics of the fungal order Sordariales.</title>
        <authorList>
            <person name="Hensen N."/>
            <person name="Bonometti L."/>
            <person name="Westerberg I."/>
            <person name="Brannstrom I.O."/>
            <person name="Guillou S."/>
            <person name="Cros-Aarteil S."/>
            <person name="Calhoun S."/>
            <person name="Haridas S."/>
            <person name="Kuo A."/>
            <person name="Mondo S."/>
            <person name="Pangilinan J."/>
            <person name="Riley R."/>
            <person name="LaButti K."/>
            <person name="Andreopoulos B."/>
            <person name="Lipzen A."/>
            <person name="Chen C."/>
            <person name="Yan M."/>
            <person name="Daum C."/>
            <person name="Ng V."/>
            <person name="Clum A."/>
            <person name="Steindorff A."/>
            <person name="Ohm R.A."/>
            <person name="Martin F."/>
            <person name="Silar P."/>
            <person name="Natvig D.O."/>
            <person name="Lalanne C."/>
            <person name="Gautier V."/>
            <person name="Ament-Velasquez S.L."/>
            <person name="Kruys A."/>
            <person name="Hutchinson M.I."/>
            <person name="Powell A.J."/>
            <person name="Barry K."/>
            <person name="Miller A.N."/>
            <person name="Grigoriev I.V."/>
            <person name="Debuchy R."/>
            <person name="Gladieux P."/>
            <person name="Hiltunen Thoren M."/>
            <person name="Johannesson H."/>
        </authorList>
    </citation>
    <scope>NUCLEOTIDE SEQUENCE</scope>
    <source>
        <strain evidence="2">CBS 118394</strain>
    </source>
</reference>
<evidence type="ECO:0000313" key="2">
    <source>
        <dbReference type="EMBL" id="KAK3312418.1"/>
    </source>
</evidence>
<feature type="region of interest" description="Disordered" evidence="1">
    <location>
        <begin position="280"/>
        <end position="307"/>
    </location>
</feature>
<feature type="compositionally biased region" description="Pro residues" evidence="1">
    <location>
        <begin position="178"/>
        <end position="188"/>
    </location>
</feature>
<keyword evidence="3" id="KW-1185">Reference proteome</keyword>
<feature type="compositionally biased region" description="Pro residues" evidence="1">
    <location>
        <begin position="155"/>
        <end position="169"/>
    </location>
</feature>
<evidence type="ECO:0000256" key="1">
    <source>
        <dbReference type="SAM" id="MobiDB-lite"/>
    </source>
</evidence>
<feature type="region of interest" description="Disordered" evidence="1">
    <location>
        <begin position="322"/>
        <end position="345"/>
    </location>
</feature>